<keyword evidence="2" id="KW-0813">Transport</keyword>
<reference evidence="9 10" key="1">
    <citation type="submission" date="2019-01" db="EMBL/GenBank/DDBJ databases">
        <title>Novel species of Nocardioides.</title>
        <authorList>
            <person name="Liu Q."/>
            <person name="Xin Y.-H."/>
        </authorList>
    </citation>
    <scope>NUCLEOTIDE SEQUENCE [LARGE SCALE GENOMIC DNA]</scope>
    <source>
        <strain evidence="9 10">CGMCC 4.6882</strain>
    </source>
</reference>
<evidence type="ECO:0000313" key="9">
    <source>
        <dbReference type="EMBL" id="RYB95178.1"/>
    </source>
</evidence>
<keyword evidence="3" id="KW-1003">Cell membrane</keyword>
<feature type="transmembrane region" description="Helical" evidence="7">
    <location>
        <begin position="311"/>
        <end position="330"/>
    </location>
</feature>
<sequence length="417" mass="43792">MSLSETTAPLTRRGIPVERDLRVLALGSFANRFGAGAVMTTSALYFTRQVGFSPAEVAFAMATSAIVGILVQVPAGHLGDSRGPRKALTVFMVGAALTSALPVLARTPWQLALLLGLLALFERSAGSVQQGVIAQLATGGRGVLFKAYLRAVTNTAIGLGSVFGGAALVIDQSWAYVSVFVINAVFTGFAAWNTTRLPDLPAYVRGEGEPRLAVLRDWPYVVVVALTGLFSLHFFVMELGLALYISERTSAPPVMVAILLILNTACVAIFQVRLSRRADSVEAGARALVRGAVWMAVGFAIISLADRGDASFAITVLVLGSLAHVVGEMIGSGGQWGLQMGLAPHERQGQYQGFAGLGFSVVAVVAPPVVTLLCVQMGETGWLVLGALMLAVALVSVPVSRWALASRERYGVLTHSG</sequence>
<gene>
    <name evidence="9" type="ORF">EUA93_12990</name>
</gene>
<keyword evidence="10" id="KW-1185">Reference proteome</keyword>
<keyword evidence="4 7" id="KW-0812">Transmembrane</keyword>
<evidence type="ECO:0000256" key="1">
    <source>
        <dbReference type="ARBA" id="ARBA00004651"/>
    </source>
</evidence>
<feature type="transmembrane region" description="Helical" evidence="7">
    <location>
        <begin position="174"/>
        <end position="192"/>
    </location>
</feature>
<feature type="transmembrane region" description="Helical" evidence="7">
    <location>
        <begin position="21"/>
        <end position="45"/>
    </location>
</feature>
<dbReference type="GO" id="GO:0005886">
    <property type="term" value="C:plasma membrane"/>
    <property type="evidence" value="ECO:0007669"/>
    <property type="project" value="UniProtKB-SubCell"/>
</dbReference>
<dbReference type="InterPro" id="IPR036259">
    <property type="entry name" value="MFS_trans_sf"/>
</dbReference>
<proteinExistence type="predicted"/>
<feature type="transmembrane region" description="Helical" evidence="7">
    <location>
        <begin position="351"/>
        <end position="370"/>
    </location>
</feature>
<keyword evidence="6 7" id="KW-0472">Membrane</keyword>
<evidence type="ECO:0000256" key="6">
    <source>
        <dbReference type="ARBA" id="ARBA00023136"/>
    </source>
</evidence>
<dbReference type="PANTHER" id="PTHR23517">
    <property type="entry name" value="RESISTANCE PROTEIN MDTM, PUTATIVE-RELATED-RELATED"/>
    <property type="match status" value="1"/>
</dbReference>
<dbReference type="InterPro" id="IPR011701">
    <property type="entry name" value="MFS"/>
</dbReference>
<evidence type="ECO:0000259" key="8">
    <source>
        <dbReference type="PROSITE" id="PS50850"/>
    </source>
</evidence>
<feature type="transmembrane region" description="Helical" evidence="7">
    <location>
        <begin position="251"/>
        <end position="275"/>
    </location>
</feature>
<feature type="transmembrane region" description="Helical" evidence="7">
    <location>
        <begin position="287"/>
        <end position="305"/>
    </location>
</feature>
<evidence type="ECO:0000313" key="10">
    <source>
        <dbReference type="Proteomes" id="UP000294071"/>
    </source>
</evidence>
<feature type="domain" description="Major facilitator superfamily (MFS) profile" evidence="8">
    <location>
        <begin position="20"/>
        <end position="404"/>
    </location>
</feature>
<comment type="subcellular location">
    <subcellularLocation>
        <location evidence="1">Cell membrane</location>
        <topology evidence="1">Multi-pass membrane protein</topology>
    </subcellularLocation>
</comment>
<dbReference type="SUPFAM" id="SSF103473">
    <property type="entry name" value="MFS general substrate transporter"/>
    <property type="match status" value="1"/>
</dbReference>
<evidence type="ECO:0000256" key="7">
    <source>
        <dbReference type="SAM" id="Phobius"/>
    </source>
</evidence>
<dbReference type="GO" id="GO:0022857">
    <property type="term" value="F:transmembrane transporter activity"/>
    <property type="evidence" value="ECO:0007669"/>
    <property type="project" value="InterPro"/>
</dbReference>
<feature type="transmembrane region" description="Helical" evidence="7">
    <location>
        <begin position="382"/>
        <end position="404"/>
    </location>
</feature>
<dbReference type="InterPro" id="IPR050171">
    <property type="entry name" value="MFS_Transporters"/>
</dbReference>
<dbReference type="PROSITE" id="PS50850">
    <property type="entry name" value="MFS"/>
    <property type="match status" value="1"/>
</dbReference>
<evidence type="ECO:0000256" key="4">
    <source>
        <dbReference type="ARBA" id="ARBA00022692"/>
    </source>
</evidence>
<organism evidence="9 10">
    <name type="scientific">Nocardioides oleivorans</name>
    <dbReference type="NCBI Taxonomy" id="273676"/>
    <lineage>
        <taxon>Bacteria</taxon>
        <taxon>Bacillati</taxon>
        <taxon>Actinomycetota</taxon>
        <taxon>Actinomycetes</taxon>
        <taxon>Propionibacteriales</taxon>
        <taxon>Nocardioidaceae</taxon>
        <taxon>Nocardioides</taxon>
    </lineage>
</organism>
<evidence type="ECO:0000256" key="3">
    <source>
        <dbReference type="ARBA" id="ARBA00022475"/>
    </source>
</evidence>
<feature type="transmembrane region" description="Helical" evidence="7">
    <location>
        <begin position="87"/>
        <end position="105"/>
    </location>
</feature>
<dbReference type="AlphaFoldDB" id="A0A4Q2S124"/>
<feature type="transmembrane region" description="Helical" evidence="7">
    <location>
        <begin position="220"/>
        <end position="245"/>
    </location>
</feature>
<dbReference type="EMBL" id="SDWT01000001">
    <property type="protein sequence ID" value="RYB95178.1"/>
    <property type="molecule type" value="Genomic_DNA"/>
</dbReference>
<comment type="caution">
    <text evidence="9">The sequence shown here is derived from an EMBL/GenBank/DDBJ whole genome shotgun (WGS) entry which is preliminary data.</text>
</comment>
<evidence type="ECO:0000256" key="5">
    <source>
        <dbReference type="ARBA" id="ARBA00022989"/>
    </source>
</evidence>
<dbReference type="Gene3D" id="1.20.1250.20">
    <property type="entry name" value="MFS general substrate transporter like domains"/>
    <property type="match status" value="1"/>
</dbReference>
<keyword evidence="5 7" id="KW-1133">Transmembrane helix</keyword>
<evidence type="ECO:0000256" key="2">
    <source>
        <dbReference type="ARBA" id="ARBA00022448"/>
    </source>
</evidence>
<dbReference type="InterPro" id="IPR020846">
    <property type="entry name" value="MFS_dom"/>
</dbReference>
<dbReference type="PANTHER" id="PTHR23517:SF3">
    <property type="entry name" value="INTEGRAL MEMBRANE TRANSPORT PROTEIN"/>
    <property type="match status" value="1"/>
</dbReference>
<feature type="transmembrane region" description="Helical" evidence="7">
    <location>
        <begin position="148"/>
        <end position="168"/>
    </location>
</feature>
<dbReference type="Pfam" id="PF07690">
    <property type="entry name" value="MFS_1"/>
    <property type="match status" value="1"/>
</dbReference>
<feature type="transmembrane region" description="Helical" evidence="7">
    <location>
        <begin position="57"/>
        <end position="75"/>
    </location>
</feature>
<dbReference type="RefSeq" id="WP_129400521.1">
    <property type="nucleotide sequence ID" value="NZ_SDWT01000001.1"/>
</dbReference>
<dbReference type="OrthoDB" id="3865324at2"/>
<dbReference type="Proteomes" id="UP000294071">
    <property type="component" value="Unassembled WGS sequence"/>
</dbReference>
<name>A0A4Q2S124_9ACTN</name>
<accession>A0A4Q2S124</accession>
<protein>
    <submittedName>
        <fullName evidence="9">MFS transporter</fullName>
    </submittedName>
</protein>